<dbReference type="Pfam" id="PF07690">
    <property type="entry name" value="MFS_1"/>
    <property type="match status" value="1"/>
</dbReference>
<feature type="transmembrane region" description="Helical" evidence="6">
    <location>
        <begin position="159"/>
        <end position="178"/>
    </location>
</feature>
<dbReference type="Gene3D" id="1.20.1250.20">
    <property type="entry name" value="MFS general substrate transporter like domains"/>
    <property type="match status" value="1"/>
</dbReference>
<dbReference type="InterPro" id="IPR050189">
    <property type="entry name" value="MFS_Efflux_Transporters"/>
</dbReference>
<dbReference type="CDD" id="cd17473">
    <property type="entry name" value="MFS_arabinose_efflux_permease_like"/>
    <property type="match status" value="1"/>
</dbReference>
<feature type="transmembrane region" description="Helical" evidence="6">
    <location>
        <begin position="7"/>
        <end position="28"/>
    </location>
</feature>
<keyword evidence="2" id="KW-1003">Cell membrane</keyword>
<evidence type="ECO:0000256" key="2">
    <source>
        <dbReference type="ARBA" id="ARBA00022475"/>
    </source>
</evidence>
<evidence type="ECO:0000256" key="6">
    <source>
        <dbReference type="SAM" id="Phobius"/>
    </source>
</evidence>
<feature type="transmembrane region" description="Helical" evidence="6">
    <location>
        <begin position="273"/>
        <end position="291"/>
    </location>
</feature>
<feature type="transmembrane region" description="Helical" evidence="6">
    <location>
        <begin position="70"/>
        <end position="89"/>
    </location>
</feature>
<evidence type="ECO:0000256" key="4">
    <source>
        <dbReference type="ARBA" id="ARBA00022989"/>
    </source>
</evidence>
<comment type="caution">
    <text evidence="8">The sequence shown here is derived from an EMBL/GenBank/DDBJ whole genome shotgun (WGS) entry which is preliminary data.</text>
</comment>
<organism evidence="8 9">
    <name type="scientific">Nostoc minutum NIES-26</name>
    <dbReference type="NCBI Taxonomy" id="1844469"/>
    <lineage>
        <taxon>Bacteria</taxon>
        <taxon>Bacillati</taxon>
        <taxon>Cyanobacteriota</taxon>
        <taxon>Cyanophyceae</taxon>
        <taxon>Nostocales</taxon>
        <taxon>Nostocaceae</taxon>
        <taxon>Nostoc</taxon>
    </lineage>
</organism>
<gene>
    <name evidence="8" type="ORF">A6770_09010</name>
</gene>
<dbReference type="PROSITE" id="PS50850">
    <property type="entry name" value="MFS"/>
    <property type="match status" value="1"/>
</dbReference>
<reference evidence="8" key="1">
    <citation type="submission" date="2016-04" db="EMBL/GenBank/DDBJ databases">
        <authorList>
            <person name="Tabuchi Yagui T.R."/>
        </authorList>
    </citation>
    <scope>NUCLEOTIDE SEQUENCE [LARGE SCALE GENOMIC DNA]</scope>
    <source>
        <strain evidence="8">NIES-26</strain>
    </source>
</reference>
<feature type="transmembrane region" description="Helical" evidence="6">
    <location>
        <begin position="101"/>
        <end position="122"/>
    </location>
</feature>
<feature type="transmembrane region" description="Helical" evidence="6">
    <location>
        <begin position="297"/>
        <end position="319"/>
    </location>
</feature>
<keyword evidence="9" id="KW-1185">Reference proteome</keyword>
<dbReference type="EMBL" id="LXQD01000023">
    <property type="protein sequence ID" value="RCJ41209.1"/>
    <property type="molecule type" value="Genomic_DNA"/>
</dbReference>
<dbReference type="PANTHER" id="PTHR43124:SF3">
    <property type="entry name" value="CHLORAMPHENICOL EFFLUX PUMP RV0191"/>
    <property type="match status" value="1"/>
</dbReference>
<accession>A0A367RZ00</accession>
<keyword evidence="3 6" id="KW-0812">Transmembrane</keyword>
<dbReference type="PANTHER" id="PTHR43124">
    <property type="entry name" value="PURINE EFFLUX PUMP PBUE"/>
    <property type="match status" value="1"/>
</dbReference>
<dbReference type="InterPro" id="IPR011701">
    <property type="entry name" value="MFS"/>
</dbReference>
<keyword evidence="4 6" id="KW-1133">Transmembrane helix</keyword>
<feature type="domain" description="Major facilitator superfamily (MFS) profile" evidence="7">
    <location>
        <begin position="6"/>
        <end position="385"/>
    </location>
</feature>
<feature type="transmembrane region" description="Helical" evidence="6">
    <location>
        <begin position="331"/>
        <end position="356"/>
    </location>
</feature>
<evidence type="ECO:0000256" key="1">
    <source>
        <dbReference type="ARBA" id="ARBA00004651"/>
    </source>
</evidence>
<feature type="transmembrane region" description="Helical" evidence="6">
    <location>
        <begin position="205"/>
        <end position="227"/>
    </location>
</feature>
<keyword evidence="5 6" id="KW-0472">Membrane</keyword>
<dbReference type="Proteomes" id="UP000252107">
    <property type="component" value="Unassembled WGS sequence"/>
</dbReference>
<protein>
    <submittedName>
        <fullName evidence="8">MFS transporter</fullName>
    </submittedName>
</protein>
<feature type="transmembrane region" description="Helical" evidence="6">
    <location>
        <begin position="239"/>
        <end position="261"/>
    </location>
</feature>
<evidence type="ECO:0000313" key="8">
    <source>
        <dbReference type="EMBL" id="RCJ41209.1"/>
    </source>
</evidence>
<feature type="transmembrane region" description="Helical" evidence="6">
    <location>
        <begin position="40"/>
        <end position="63"/>
    </location>
</feature>
<feature type="transmembrane region" description="Helical" evidence="6">
    <location>
        <begin position="362"/>
        <end position="387"/>
    </location>
</feature>
<dbReference type="InterPro" id="IPR036259">
    <property type="entry name" value="MFS_trans_sf"/>
</dbReference>
<dbReference type="GO" id="GO:0005886">
    <property type="term" value="C:plasma membrane"/>
    <property type="evidence" value="ECO:0007669"/>
    <property type="project" value="UniProtKB-SubCell"/>
</dbReference>
<dbReference type="InterPro" id="IPR020846">
    <property type="entry name" value="MFS_dom"/>
</dbReference>
<evidence type="ECO:0000259" key="7">
    <source>
        <dbReference type="PROSITE" id="PS50850"/>
    </source>
</evidence>
<proteinExistence type="predicted"/>
<name>A0A367RZ00_9NOSO</name>
<dbReference type="AlphaFoldDB" id="A0A367RZ00"/>
<evidence type="ECO:0000313" key="9">
    <source>
        <dbReference type="Proteomes" id="UP000252107"/>
    </source>
</evidence>
<evidence type="ECO:0000256" key="5">
    <source>
        <dbReference type="ARBA" id="ARBA00023136"/>
    </source>
</evidence>
<comment type="subcellular location">
    <subcellularLocation>
        <location evidence="1">Cell membrane</location>
        <topology evidence="1">Multi-pass membrane protein</topology>
    </subcellularLocation>
</comment>
<feature type="transmembrane region" description="Helical" evidence="6">
    <location>
        <begin position="134"/>
        <end position="153"/>
    </location>
</feature>
<evidence type="ECO:0000256" key="3">
    <source>
        <dbReference type="ARBA" id="ARBA00022692"/>
    </source>
</evidence>
<sequence length="394" mass="41043">MIRDLKLLVLLLVGSLTTMVGGVVAPILPEMVQQLRLDPGLAGILVNMHCLTIALFSPLLGILADRVGRLRVLIPSLLVYALVGIAGAFMESFWPLLMTRALLGAASGGIAAASLGLLASMYEGEARSQALGQATSALTIAGILFPLLGGWVGATHWQFTFYLYGLGLPLAFITASIFRKNRSLQTQAKTVEPPQKLRQVLGHPYVLWLLLTLSLASIAMSCVVIYAPLYLKIKIGAGTMLNGVVLASRAIGAAGVSAFGASQLAKNIGVERSTAIGFGLMAVTLGTIPLLSQIDLIILTAVLFGVGFGIVVPNLYSALANVAPAKLRSSVLAAGTGAGFLGQFFCPILLGIVLTHSGLESVFYTAASISLMAGLLLILVATTTLLVKPSPPEV</sequence>
<dbReference type="GO" id="GO:0022857">
    <property type="term" value="F:transmembrane transporter activity"/>
    <property type="evidence" value="ECO:0007669"/>
    <property type="project" value="InterPro"/>
</dbReference>
<dbReference type="SUPFAM" id="SSF103473">
    <property type="entry name" value="MFS general substrate transporter"/>
    <property type="match status" value="1"/>
</dbReference>